<dbReference type="SUPFAM" id="SSF47616">
    <property type="entry name" value="GST C-terminal domain-like"/>
    <property type="match status" value="1"/>
</dbReference>
<dbReference type="Gene3D" id="3.40.30.10">
    <property type="entry name" value="Glutaredoxin"/>
    <property type="match status" value="1"/>
</dbReference>
<dbReference type="EMBL" id="UZAF01017151">
    <property type="protein sequence ID" value="VDO38478.1"/>
    <property type="molecule type" value="Genomic_DNA"/>
</dbReference>
<reference evidence="5 6" key="2">
    <citation type="submission" date="2018-11" db="EMBL/GenBank/DDBJ databases">
        <authorList>
            <consortium name="Pathogen Informatics"/>
        </authorList>
    </citation>
    <scope>NUCLEOTIDE SEQUENCE [LARGE SCALE GENOMIC DNA]</scope>
    <source>
        <strain evidence="5 6">MHpl1</strain>
    </source>
</reference>
<keyword evidence="3" id="KW-0808">Transferase</keyword>
<keyword evidence="6" id="KW-1185">Reference proteome</keyword>
<accession>A0A0N4WGB7</accession>
<dbReference type="InterPro" id="IPR005442">
    <property type="entry name" value="GST_omega"/>
</dbReference>
<feature type="domain" description="GST C-terminal" evidence="4">
    <location>
        <begin position="129"/>
        <end position="262"/>
    </location>
</feature>
<comment type="function">
    <text evidence="3">Exhibits glutathione-dependent thiol transferase activity. Has high dehydroascorbate reductase activity and may contribute to the recycling of ascorbic acid. Participates in the biotransformation of inorganic arsenic and reduces monomethylarsonic acid (MMA).</text>
</comment>
<dbReference type="GO" id="GO:0050610">
    <property type="term" value="F:methylarsonate reductase activity"/>
    <property type="evidence" value="ECO:0007669"/>
    <property type="project" value="UniProtKB-UniRule"/>
</dbReference>
<dbReference type="PROSITE" id="PS50405">
    <property type="entry name" value="GST_CTER"/>
    <property type="match status" value="1"/>
</dbReference>
<organism evidence="7">
    <name type="scientific">Haemonchus placei</name>
    <name type="common">Barber's pole worm</name>
    <dbReference type="NCBI Taxonomy" id="6290"/>
    <lineage>
        <taxon>Eukaryota</taxon>
        <taxon>Metazoa</taxon>
        <taxon>Ecdysozoa</taxon>
        <taxon>Nematoda</taxon>
        <taxon>Chromadorea</taxon>
        <taxon>Rhabditida</taxon>
        <taxon>Rhabditina</taxon>
        <taxon>Rhabditomorpha</taxon>
        <taxon>Strongyloidea</taxon>
        <taxon>Trichostrongylidae</taxon>
        <taxon>Haemonchus</taxon>
    </lineage>
</organism>
<evidence type="ECO:0000256" key="3">
    <source>
        <dbReference type="RuleBase" id="RU368071"/>
    </source>
</evidence>
<dbReference type="FunFam" id="1.20.1050.10:FF:000009">
    <property type="entry name" value="Glutathione S-transferase omega-1"/>
    <property type="match status" value="1"/>
</dbReference>
<dbReference type="STRING" id="6290.A0A0N4WGB7"/>
<dbReference type="OrthoDB" id="4951845at2759"/>
<dbReference type="Pfam" id="PF13410">
    <property type="entry name" value="GST_C_2"/>
    <property type="match status" value="1"/>
</dbReference>
<comment type="catalytic activity">
    <reaction evidence="3">
        <text>methylarsonate + 2 glutathione + H(+) = methylarsonous acid + glutathione disulfide + H2O</text>
        <dbReference type="Rhea" id="RHEA:15969"/>
        <dbReference type="ChEBI" id="CHEBI:15377"/>
        <dbReference type="ChEBI" id="CHEBI:15378"/>
        <dbReference type="ChEBI" id="CHEBI:17826"/>
        <dbReference type="ChEBI" id="CHEBI:33409"/>
        <dbReference type="ChEBI" id="CHEBI:57925"/>
        <dbReference type="ChEBI" id="CHEBI:58297"/>
        <dbReference type="EC" id="1.20.4.2"/>
    </reaction>
</comment>
<gene>
    <name evidence="5" type="ORF">HPLM_LOCUS9828</name>
</gene>
<dbReference type="PANTHER" id="PTHR43968:SF6">
    <property type="entry name" value="GLUTATHIONE S-TRANSFERASE OMEGA"/>
    <property type="match status" value="1"/>
</dbReference>
<comment type="catalytic activity">
    <reaction evidence="3">
        <text>RX + glutathione = an S-substituted glutathione + a halide anion + H(+)</text>
        <dbReference type="Rhea" id="RHEA:16437"/>
        <dbReference type="ChEBI" id="CHEBI:15378"/>
        <dbReference type="ChEBI" id="CHEBI:16042"/>
        <dbReference type="ChEBI" id="CHEBI:17792"/>
        <dbReference type="ChEBI" id="CHEBI:57925"/>
        <dbReference type="ChEBI" id="CHEBI:90779"/>
        <dbReference type="EC" id="2.5.1.18"/>
    </reaction>
</comment>
<reference evidence="7" key="1">
    <citation type="submission" date="2017-02" db="UniProtKB">
        <authorList>
            <consortium name="WormBaseParasite"/>
        </authorList>
    </citation>
    <scope>IDENTIFICATION</scope>
</reference>
<evidence type="ECO:0000313" key="6">
    <source>
        <dbReference type="Proteomes" id="UP000268014"/>
    </source>
</evidence>
<proteinExistence type="inferred from homology"/>
<dbReference type="InterPro" id="IPR036282">
    <property type="entry name" value="Glutathione-S-Trfase_C_sf"/>
</dbReference>
<dbReference type="Gene3D" id="1.20.1050.10">
    <property type="match status" value="1"/>
</dbReference>
<dbReference type="OMA" id="PDYDAGM"/>
<evidence type="ECO:0000256" key="1">
    <source>
        <dbReference type="ARBA" id="ARBA00011067"/>
    </source>
</evidence>
<dbReference type="GO" id="GO:0045174">
    <property type="term" value="F:glutathione dehydrogenase (ascorbate) activity"/>
    <property type="evidence" value="ECO:0007669"/>
    <property type="project" value="UniProtKB-UniRule"/>
</dbReference>
<dbReference type="InterPro" id="IPR050983">
    <property type="entry name" value="GST_Omega/HSP26"/>
</dbReference>
<protein>
    <recommendedName>
        <fullName evidence="3">Glutathione S-transferase omega</fullName>
        <shortName evidence="3">GSTO</shortName>
        <ecNumber evidence="3">1.20.4.2</ecNumber>
        <ecNumber evidence="3">1.8.5.1</ecNumber>
        <ecNumber evidence="3">2.5.1.18</ecNumber>
    </recommendedName>
    <alternativeName>
        <fullName evidence="3">Glutathione-dependent dehydroascorbate reductase</fullName>
    </alternativeName>
    <alternativeName>
        <fullName evidence="3">Monomethylarsonic acid reductase</fullName>
    </alternativeName>
</protein>
<dbReference type="Proteomes" id="UP000268014">
    <property type="component" value="Unassembled WGS sequence"/>
</dbReference>
<dbReference type="InterPro" id="IPR010987">
    <property type="entry name" value="Glutathione-S-Trfase_C-like"/>
</dbReference>
<dbReference type="GO" id="GO:0005737">
    <property type="term" value="C:cytoplasm"/>
    <property type="evidence" value="ECO:0007669"/>
    <property type="project" value="InterPro"/>
</dbReference>
<name>A0A0N4WGB7_HAEPC</name>
<dbReference type="EC" id="1.20.4.2" evidence="3"/>
<evidence type="ECO:0000313" key="5">
    <source>
        <dbReference type="EMBL" id="VDO38478.1"/>
    </source>
</evidence>
<comment type="catalytic activity">
    <reaction evidence="3">
        <text>L-dehydroascorbate + 2 glutathione = glutathione disulfide + L-ascorbate</text>
        <dbReference type="Rhea" id="RHEA:24424"/>
        <dbReference type="ChEBI" id="CHEBI:38290"/>
        <dbReference type="ChEBI" id="CHEBI:57925"/>
        <dbReference type="ChEBI" id="CHEBI:58297"/>
        <dbReference type="ChEBI" id="CHEBI:58539"/>
        <dbReference type="EC" id="1.8.5.1"/>
    </reaction>
</comment>
<dbReference type="PANTHER" id="PTHR43968">
    <property type="match status" value="1"/>
</dbReference>
<dbReference type="AlphaFoldDB" id="A0A0N4WGB7"/>
<dbReference type="PRINTS" id="PR01625">
    <property type="entry name" value="GSTRNSFRASEO"/>
</dbReference>
<evidence type="ECO:0000256" key="2">
    <source>
        <dbReference type="ARBA" id="ARBA00023002"/>
    </source>
</evidence>
<dbReference type="EC" id="2.5.1.18" evidence="3"/>
<dbReference type="GO" id="GO:0006749">
    <property type="term" value="P:glutathione metabolic process"/>
    <property type="evidence" value="ECO:0007669"/>
    <property type="project" value="UniProtKB-UniRule"/>
</dbReference>
<comment type="similarity">
    <text evidence="1 3">Belongs to the GST superfamily. Omega family.</text>
</comment>
<keyword evidence="2 3" id="KW-0560">Oxidoreductase</keyword>
<evidence type="ECO:0000313" key="7">
    <source>
        <dbReference type="WBParaSite" id="HPLM_0000983601-mRNA-1"/>
    </source>
</evidence>
<sequence length="278" mass="30962">MLPGSVLQLSSSWLVRGSYDQTIAGTAAGPMDPYFREMKEMIVGEVGLLENSLVHRSGDEGKRLGAGHWLMDKIEKVFGGGGGALLLFASHTTVRDARPPRHIATIIDSAVIAEYLDTLDPAKPILPTDPDLRSKQKKMAAKLEAKLPAAVHALINEQRFHTEKEPTVKKLHGALDLAEQLLSNTFYGGREPGFADYMTYPFVERIWIWSHEPGVTDLPTDAFPGASYPKLQRWFSLMRSMPEVKAVSQPVWRHRLFNQGYVLGNPDYDAGMGIRRHD</sequence>
<dbReference type="EC" id="1.8.5.1" evidence="3"/>
<dbReference type="WBParaSite" id="HPLM_0000983601-mRNA-1">
    <property type="protein sequence ID" value="HPLM_0000983601-mRNA-1"/>
    <property type="gene ID" value="HPLM_0000983601"/>
</dbReference>
<dbReference type="GO" id="GO:0004364">
    <property type="term" value="F:glutathione transferase activity"/>
    <property type="evidence" value="ECO:0007669"/>
    <property type="project" value="UniProtKB-UniRule"/>
</dbReference>
<evidence type="ECO:0000259" key="4">
    <source>
        <dbReference type="PROSITE" id="PS50405"/>
    </source>
</evidence>